<evidence type="ECO:0000256" key="7">
    <source>
        <dbReference type="SAM" id="Phobius"/>
    </source>
</evidence>
<sequence>MTDTWQLPVADARGVRRAAGDIIRADPVATVLVVVTTCLAAAAGLGAPWLIGRIVNQVESGEPDLAAIDLLALAIVAFAVGHMVLTRFARYFAHRFAERSLARLREEFVDRTLALPTAVVERAGTGDLMSRTTADVATVGGALRDAAPEVFMGTLQATLIFGAMFLLNPVLAGAALLGISGLWFAGRWYLKRARTAYLAEGAANSALSESIAATVDGARTIEVFDLRARRVADGDTAVRDGFRTKLRTLFLRCVLFPMVDFSSIVAMVVVLLMGGVMYVNDLVSLGAVISVSLYAMQLVNPINQMLMWMEQVQRSAASLARLKGVGEVEPTPVGEATPDDDRLEVSGVRYAYSGDRDVLHGVDLSVRPGERLAIVGPSGAGKSTLGRLLAGVDAPKTGTITVGGAQVALLAPEELRRRIVLVTQEHHVFIGTVRDNLAIAAPDADDDTMYAALSAVDATWVRELPEGLSTELGANAMTLDAPQAQQLALARVVLADPHTVILDEATALLDPATARHAERAMAAVLEGRTVIAIAHRLHTAHYADRVAVMADGRITELGSHDDLVAANGEYATLWHHWHGN</sequence>
<name>A0ABV9RU03_9PSEU</name>
<dbReference type="PROSITE" id="PS50929">
    <property type="entry name" value="ABC_TM1F"/>
    <property type="match status" value="1"/>
</dbReference>
<dbReference type="Pfam" id="PF00005">
    <property type="entry name" value="ABC_tran"/>
    <property type="match status" value="1"/>
</dbReference>
<dbReference type="InterPro" id="IPR027417">
    <property type="entry name" value="P-loop_NTPase"/>
</dbReference>
<dbReference type="SUPFAM" id="SSF90123">
    <property type="entry name" value="ABC transporter transmembrane region"/>
    <property type="match status" value="1"/>
</dbReference>
<keyword evidence="11" id="KW-1185">Reference proteome</keyword>
<dbReference type="Gene3D" id="1.20.1560.10">
    <property type="entry name" value="ABC transporter type 1, transmembrane domain"/>
    <property type="match status" value="1"/>
</dbReference>
<protein>
    <submittedName>
        <fullName evidence="10">ABC transporter ATP-binding protein</fullName>
    </submittedName>
</protein>
<accession>A0ABV9RU03</accession>
<gene>
    <name evidence="10" type="ORF">ACFPCV_00445</name>
</gene>
<evidence type="ECO:0000313" key="10">
    <source>
        <dbReference type="EMBL" id="MFC4851951.1"/>
    </source>
</evidence>
<comment type="subcellular location">
    <subcellularLocation>
        <location evidence="1">Cell membrane</location>
        <topology evidence="1">Multi-pass membrane protein</topology>
    </subcellularLocation>
</comment>
<comment type="caution">
    <text evidence="10">The sequence shown here is derived from an EMBL/GenBank/DDBJ whole genome shotgun (WGS) entry which is preliminary data.</text>
</comment>
<dbReference type="InterPro" id="IPR036640">
    <property type="entry name" value="ABC1_TM_sf"/>
</dbReference>
<dbReference type="SUPFAM" id="SSF52540">
    <property type="entry name" value="P-loop containing nucleoside triphosphate hydrolases"/>
    <property type="match status" value="1"/>
</dbReference>
<dbReference type="InterPro" id="IPR039421">
    <property type="entry name" value="Type_1_exporter"/>
</dbReference>
<keyword evidence="5 7" id="KW-1133">Transmembrane helix</keyword>
<evidence type="ECO:0000259" key="8">
    <source>
        <dbReference type="PROSITE" id="PS50893"/>
    </source>
</evidence>
<dbReference type="InterPro" id="IPR011527">
    <property type="entry name" value="ABC1_TM_dom"/>
</dbReference>
<keyword evidence="3" id="KW-0547">Nucleotide-binding</keyword>
<keyword evidence="2 7" id="KW-0812">Transmembrane</keyword>
<dbReference type="EMBL" id="JBHSIS010000002">
    <property type="protein sequence ID" value="MFC4851951.1"/>
    <property type="molecule type" value="Genomic_DNA"/>
</dbReference>
<dbReference type="PANTHER" id="PTHR43394">
    <property type="entry name" value="ATP-DEPENDENT PERMEASE MDL1, MITOCHONDRIAL"/>
    <property type="match status" value="1"/>
</dbReference>
<feature type="transmembrane region" description="Helical" evidence="7">
    <location>
        <begin position="28"/>
        <end position="52"/>
    </location>
</feature>
<organism evidence="10 11">
    <name type="scientific">Actinophytocola glycyrrhizae</name>
    <dbReference type="NCBI Taxonomy" id="2044873"/>
    <lineage>
        <taxon>Bacteria</taxon>
        <taxon>Bacillati</taxon>
        <taxon>Actinomycetota</taxon>
        <taxon>Actinomycetes</taxon>
        <taxon>Pseudonocardiales</taxon>
        <taxon>Pseudonocardiaceae</taxon>
    </lineage>
</organism>
<dbReference type="InterPro" id="IPR003593">
    <property type="entry name" value="AAA+_ATPase"/>
</dbReference>
<dbReference type="RefSeq" id="WP_378053213.1">
    <property type="nucleotide sequence ID" value="NZ_JBHSIS010000002.1"/>
</dbReference>
<feature type="domain" description="ABC transmembrane type-1" evidence="9">
    <location>
        <begin position="31"/>
        <end position="314"/>
    </location>
</feature>
<dbReference type="CDD" id="cd07346">
    <property type="entry name" value="ABC_6TM_exporters"/>
    <property type="match status" value="1"/>
</dbReference>
<keyword evidence="4 10" id="KW-0067">ATP-binding</keyword>
<dbReference type="SMART" id="SM00382">
    <property type="entry name" value="AAA"/>
    <property type="match status" value="1"/>
</dbReference>
<feature type="domain" description="ABC transporter" evidence="8">
    <location>
        <begin position="343"/>
        <end position="576"/>
    </location>
</feature>
<feature type="transmembrane region" description="Helical" evidence="7">
    <location>
        <begin position="159"/>
        <end position="185"/>
    </location>
</feature>
<reference evidence="11" key="1">
    <citation type="journal article" date="2019" name="Int. J. Syst. Evol. Microbiol.">
        <title>The Global Catalogue of Microorganisms (GCM) 10K type strain sequencing project: providing services to taxonomists for standard genome sequencing and annotation.</title>
        <authorList>
            <consortium name="The Broad Institute Genomics Platform"/>
            <consortium name="The Broad Institute Genome Sequencing Center for Infectious Disease"/>
            <person name="Wu L."/>
            <person name="Ma J."/>
        </authorList>
    </citation>
    <scope>NUCLEOTIDE SEQUENCE [LARGE SCALE GENOMIC DNA]</scope>
    <source>
        <strain evidence="11">ZS-22-S1</strain>
    </source>
</reference>
<evidence type="ECO:0000259" key="9">
    <source>
        <dbReference type="PROSITE" id="PS50929"/>
    </source>
</evidence>
<dbReference type="InterPro" id="IPR003439">
    <property type="entry name" value="ABC_transporter-like_ATP-bd"/>
</dbReference>
<dbReference type="PROSITE" id="PS50893">
    <property type="entry name" value="ABC_TRANSPORTER_2"/>
    <property type="match status" value="1"/>
</dbReference>
<feature type="transmembrane region" description="Helical" evidence="7">
    <location>
        <begin position="249"/>
        <end position="276"/>
    </location>
</feature>
<evidence type="ECO:0000256" key="1">
    <source>
        <dbReference type="ARBA" id="ARBA00004651"/>
    </source>
</evidence>
<feature type="transmembrane region" description="Helical" evidence="7">
    <location>
        <begin position="64"/>
        <end position="85"/>
    </location>
</feature>
<dbReference type="GO" id="GO:0005524">
    <property type="term" value="F:ATP binding"/>
    <property type="evidence" value="ECO:0007669"/>
    <property type="project" value="UniProtKB-KW"/>
</dbReference>
<evidence type="ECO:0000256" key="4">
    <source>
        <dbReference type="ARBA" id="ARBA00022840"/>
    </source>
</evidence>
<proteinExistence type="predicted"/>
<evidence type="ECO:0000256" key="3">
    <source>
        <dbReference type="ARBA" id="ARBA00022741"/>
    </source>
</evidence>
<dbReference type="PANTHER" id="PTHR43394:SF1">
    <property type="entry name" value="ATP-BINDING CASSETTE SUB-FAMILY B MEMBER 10, MITOCHONDRIAL"/>
    <property type="match status" value="1"/>
</dbReference>
<feature type="transmembrane region" description="Helical" evidence="7">
    <location>
        <begin position="282"/>
        <end position="299"/>
    </location>
</feature>
<evidence type="ECO:0000256" key="2">
    <source>
        <dbReference type="ARBA" id="ARBA00022692"/>
    </source>
</evidence>
<evidence type="ECO:0000256" key="6">
    <source>
        <dbReference type="ARBA" id="ARBA00023136"/>
    </source>
</evidence>
<keyword evidence="6 7" id="KW-0472">Membrane</keyword>
<dbReference type="Proteomes" id="UP001595859">
    <property type="component" value="Unassembled WGS sequence"/>
</dbReference>
<evidence type="ECO:0000256" key="5">
    <source>
        <dbReference type="ARBA" id="ARBA00022989"/>
    </source>
</evidence>
<dbReference type="Pfam" id="PF00664">
    <property type="entry name" value="ABC_membrane"/>
    <property type="match status" value="1"/>
</dbReference>
<evidence type="ECO:0000313" key="11">
    <source>
        <dbReference type="Proteomes" id="UP001595859"/>
    </source>
</evidence>
<dbReference type="Gene3D" id="3.40.50.300">
    <property type="entry name" value="P-loop containing nucleotide triphosphate hydrolases"/>
    <property type="match status" value="1"/>
</dbReference>